<organism evidence="3 4">
    <name type="scientific">Desulforhabdus amnigena</name>
    <dbReference type="NCBI Taxonomy" id="40218"/>
    <lineage>
        <taxon>Bacteria</taxon>
        <taxon>Pseudomonadati</taxon>
        <taxon>Thermodesulfobacteriota</taxon>
        <taxon>Syntrophobacteria</taxon>
        <taxon>Syntrophobacterales</taxon>
        <taxon>Syntrophobacteraceae</taxon>
        <taxon>Desulforhabdus</taxon>
    </lineage>
</organism>
<evidence type="ECO:0000256" key="1">
    <source>
        <dbReference type="SAM" id="SignalP"/>
    </source>
</evidence>
<proteinExistence type="predicted"/>
<evidence type="ECO:0000313" key="4">
    <source>
        <dbReference type="Proteomes" id="UP001144372"/>
    </source>
</evidence>
<keyword evidence="4" id="KW-1185">Reference proteome</keyword>
<comment type="caution">
    <text evidence="3">The sequence shown here is derived from an EMBL/GenBank/DDBJ whole genome shotgun (WGS) entry which is preliminary data.</text>
</comment>
<dbReference type="InterPro" id="IPR025524">
    <property type="entry name" value="DUF4412"/>
</dbReference>
<dbReference type="RefSeq" id="WP_281795305.1">
    <property type="nucleotide sequence ID" value="NZ_BSDR01000001.1"/>
</dbReference>
<feature type="signal peptide" evidence="1">
    <location>
        <begin position="1"/>
        <end position="27"/>
    </location>
</feature>
<dbReference type="Proteomes" id="UP001144372">
    <property type="component" value="Unassembled WGS sequence"/>
</dbReference>
<evidence type="ECO:0000313" key="3">
    <source>
        <dbReference type="EMBL" id="GLI35464.1"/>
    </source>
</evidence>
<accession>A0A9W6FV75</accession>
<reference evidence="3" key="1">
    <citation type="submission" date="2022-12" db="EMBL/GenBank/DDBJ databases">
        <title>Reference genome sequencing for broad-spectrum identification of bacterial and archaeal isolates by mass spectrometry.</title>
        <authorList>
            <person name="Sekiguchi Y."/>
            <person name="Tourlousse D.M."/>
        </authorList>
    </citation>
    <scope>NUCLEOTIDE SEQUENCE</scope>
    <source>
        <strain evidence="3">ASRB1</strain>
    </source>
</reference>
<keyword evidence="1" id="KW-0732">Signal</keyword>
<name>A0A9W6FV75_9BACT</name>
<evidence type="ECO:0000259" key="2">
    <source>
        <dbReference type="Pfam" id="PF14371"/>
    </source>
</evidence>
<dbReference type="Pfam" id="PF14371">
    <property type="entry name" value="DUF4412"/>
    <property type="match status" value="1"/>
</dbReference>
<dbReference type="AlphaFoldDB" id="A0A9W6FV75"/>
<protein>
    <recommendedName>
        <fullName evidence="2">DUF4412 domain-containing protein</fullName>
    </recommendedName>
</protein>
<feature type="chain" id="PRO_5040774330" description="DUF4412 domain-containing protein" evidence="1">
    <location>
        <begin position="28"/>
        <end position="237"/>
    </location>
</feature>
<feature type="domain" description="DUF4412" evidence="2">
    <location>
        <begin position="65"/>
        <end position="231"/>
    </location>
</feature>
<gene>
    <name evidence="3" type="ORF">DAMNIGENAA_28970</name>
</gene>
<dbReference type="EMBL" id="BSDR01000001">
    <property type="protein sequence ID" value="GLI35464.1"/>
    <property type="molecule type" value="Genomic_DNA"/>
</dbReference>
<sequence>MKHSRKKQLFPLVLFLSVFMTSTTAFADLYWEFKQVSKGVEGQPDATRIQKNYYTDRASRVETGSGAVMIMDLDSMTIYQLDPRSKTYIKSDMRKMGAPEQMPGMSAEQRKKMIENMAGSMKVTPTDETKTIAGYNCRKYNVGFMNSSNEYWLSKDVKGYDELKRIGAKMAMSFEANPVLKQMNIAGIMDKLDGFPVQIITHAGRGTMTSTLIKIEQKPLPAELFQVPKGYKVMKRE</sequence>